<keyword evidence="5" id="KW-1185">Reference proteome</keyword>
<protein>
    <recommendedName>
        <fullName evidence="6">Zinc finger BED domain-containing protein RICESLEEPER 2-like</fullName>
    </recommendedName>
</protein>
<evidence type="ECO:0008006" key="6">
    <source>
        <dbReference type="Google" id="ProtNLM"/>
    </source>
</evidence>
<dbReference type="GO" id="GO:0046983">
    <property type="term" value="F:protein dimerization activity"/>
    <property type="evidence" value="ECO:0007669"/>
    <property type="project" value="InterPro"/>
</dbReference>
<reference evidence="4" key="1">
    <citation type="submission" date="2023-04" db="EMBL/GenBank/DDBJ databases">
        <authorList>
            <person name="Vijverberg K."/>
            <person name="Xiong W."/>
            <person name="Schranz E."/>
        </authorList>
    </citation>
    <scope>NUCLEOTIDE SEQUENCE</scope>
</reference>
<dbReference type="GO" id="GO:0003677">
    <property type="term" value="F:DNA binding"/>
    <property type="evidence" value="ECO:0007669"/>
    <property type="project" value="UniProtKB-KW"/>
</dbReference>
<dbReference type="PANTHER" id="PTHR46481">
    <property type="entry name" value="ZINC FINGER BED DOMAIN-CONTAINING PROTEIN 4"/>
    <property type="match status" value="1"/>
</dbReference>
<dbReference type="EMBL" id="OX465083">
    <property type="protein sequence ID" value="CAI9292065.1"/>
    <property type="molecule type" value="Genomic_DNA"/>
</dbReference>
<feature type="domain" description="hAT-like transposase RNase-H fold" evidence="3">
    <location>
        <begin position="329"/>
        <end position="432"/>
    </location>
</feature>
<sequence>MCYCKWNCPFENHATNCKKNPNNIDKRQKLLDLESRTHRSDDGSIETVTIPRLREFNQDVIRKALSNMLVVDELPFSFVEREGFCKFCKVINPHFVVPSRSTTTREFYSFFIDERKKLSNIFQNLSSRVCLTTDTWTSVGHTGVLIGRAVETCLTEWGLKNILIVTVDNASSNDVAINHLIKVLNHWDCGVLKGAFLHMRCAAHVLNLVVRDGLMEVNSCVKKIRALVKYVRSSPARLQKFKASMQEEKIESKSLVPMDVDTRWNSTFLMLKSAIKFRKAFSNLLLKDSNCAKELKKCEGGLISDEDWVNVSSLLPFLKIFYDATKRFSGSRYVTSNAYIHDIFGIGNVIDGVTKHVDESIKSMALKMQIKYKKYWGDVEKLNQFLFIGVVLDPRRKWQYIVWVMEENFGKERAESFLSKLDFNMRALFNLYNSSMPQKEKDEEVSSTTTNASPSSMWGHEVVMDIEELMTKRFEMAMGSSETILKKTELDKYLSEDREPMDVNFDILTWWKVQQCRYPILAKMAHDMLAIPISMVASESAFSNGGRVLDDFRTCLTSKMVEALVCTQDWVRESHEPININDILLEVEKMEDEGLKDLTMEQPTIIIDETVDELTERLDEWGFSDL</sequence>
<dbReference type="InterPro" id="IPR008906">
    <property type="entry name" value="HATC_C_dom"/>
</dbReference>
<dbReference type="AlphaFoldDB" id="A0AA35ZGA7"/>
<name>A0AA35ZGA7_LACSI</name>
<accession>A0AA35ZGA7</accession>
<feature type="domain" description="HAT C-terminal dimerisation" evidence="2">
    <location>
        <begin position="489"/>
        <end position="571"/>
    </location>
</feature>
<dbReference type="Pfam" id="PF05699">
    <property type="entry name" value="Dimer_Tnp_hAT"/>
    <property type="match status" value="1"/>
</dbReference>
<dbReference type="Pfam" id="PF14372">
    <property type="entry name" value="hAT-like_RNase-H"/>
    <property type="match status" value="1"/>
</dbReference>
<evidence type="ECO:0000259" key="3">
    <source>
        <dbReference type="Pfam" id="PF14372"/>
    </source>
</evidence>
<dbReference type="SUPFAM" id="SSF53098">
    <property type="entry name" value="Ribonuclease H-like"/>
    <property type="match status" value="1"/>
</dbReference>
<evidence type="ECO:0000313" key="4">
    <source>
        <dbReference type="EMBL" id="CAI9292065.1"/>
    </source>
</evidence>
<evidence type="ECO:0000259" key="2">
    <source>
        <dbReference type="Pfam" id="PF05699"/>
    </source>
</evidence>
<organism evidence="4 5">
    <name type="scientific">Lactuca saligna</name>
    <name type="common">Willowleaf lettuce</name>
    <dbReference type="NCBI Taxonomy" id="75948"/>
    <lineage>
        <taxon>Eukaryota</taxon>
        <taxon>Viridiplantae</taxon>
        <taxon>Streptophyta</taxon>
        <taxon>Embryophyta</taxon>
        <taxon>Tracheophyta</taxon>
        <taxon>Spermatophyta</taxon>
        <taxon>Magnoliopsida</taxon>
        <taxon>eudicotyledons</taxon>
        <taxon>Gunneridae</taxon>
        <taxon>Pentapetalae</taxon>
        <taxon>asterids</taxon>
        <taxon>campanulids</taxon>
        <taxon>Asterales</taxon>
        <taxon>Asteraceae</taxon>
        <taxon>Cichorioideae</taxon>
        <taxon>Cichorieae</taxon>
        <taxon>Lactucinae</taxon>
        <taxon>Lactuca</taxon>
    </lineage>
</organism>
<evidence type="ECO:0000256" key="1">
    <source>
        <dbReference type="ARBA" id="ARBA00023125"/>
    </source>
</evidence>
<proteinExistence type="predicted"/>
<gene>
    <name evidence="4" type="ORF">LSALG_LOCUS31166</name>
</gene>
<dbReference type="Proteomes" id="UP001177003">
    <property type="component" value="Chromosome 7"/>
</dbReference>
<dbReference type="SUPFAM" id="SSF140996">
    <property type="entry name" value="Hermes dimerisation domain"/>
    <property type="match status" value="1"/>
</dbReference>
<dbReference type="InterPro" id="IPR012337">
    <property type="entry name" value="RNaseH-like_sf"/>
</dbReference>
<dbReference type="PANTHER" id="PTHR46481:SF8">
    <property type="entry name" value="ZINC FINGER BED DOMAIN-CONTAINING PROTEIN RICESLEEPER 1-LIKE"/>
    <property type="match status" value="1"/>
</dbReference>
<dbReference type="InterPro" id="IPR025525">
    <property type="entry name" value="hAT-like_transposase_RNase-H"/>
</dbReference>
<dbReference type="InterPro" id="IPR052035">
    <property type="entry name" value="ZnF_BED_domain_contain"/>
</dbReference>
<keyword evidence="1" id="KW-0238">DNA-binding</keyword>
<evidence type="ECO:0000313" key="5">
    <source>
        <dbReference type="Proteomes" id="UP001177003"/>
    </source>
</evidence>